<protein>
    <recommendedName>
        <fullName evidence="9">Hydrogenase/sulfur reductase subunit alpha</fullName>
    </recommendedName>
</protein>
<feature type="binding site" evidence="6">
    <location>
        <position position="435"/>
    </location>
    <ligand>
        <name>Mg(2+)</name>
        <dbReference type="ChEBI" id="CHEBI:18420"/>
    </ligand>
</feature>
<evidence type="ECO:0000256" key="1">
    <source>
        <dbReference type="ARBA" id="ARBA00001967"/>
    </source>
</evidence>
<feature type="binding site" evidence="6">
    <location>
        <position position="432"/>
    </location>
    <ligand>
        <name>Fe cation</name>
        <dbReference type="ChEBI" id="CHEBI:24875"/>
    </ligand>
</feature>
<comment type="cofactor">
    <cofactor evidence="1 6">
        <name>Ni(2+)</name>
        <dbReference type="ChEBI" id="CHEBI:49786"/>
    </cofactor>
</comment>
<feature type="binding site" evidence="6">
    <location>
        <position position="429"/>
    </location>
    <ligand>
        <name>Ni(2+)</name>
        <dbReference type="ChEBI" id="CHEBI:49786"/>
    </ligand>
</feature>
<feature type="binding site" evidence="6">
    <location>
        <position position="68"/>
    </location>
    <ligand>
        <name>Ni(2+)</name>
        <dbReference type="ChEBI" id="CHEBI:49786"/>
    </ligand>
</feature>
<dbReference type="GO" id="GO:0008901">
    <property type="term" value="F:ferredoxin hydrogenase activity"/>
    <property type="evidence" value="ECO:0007669"/>
    <property type="project" value="InterPro"/>
</dbReference>
<gene>
    <name evidence="7" type="ORF">APZ16_06155</name>
</gene>
<dbReference type="Pfam" id="PF00374">
    <property type="entry name" value="NiFeSe_Hases"/>
    <property type="match status" value="2"/>
</dbReference>
<comment type="similarity">
    <text evidence="2">Belongs to the [NiFe]/[NiFeSe] hydrogenase large subunit family.</text>
</comment>
<evidence type="ECO:0008006" key="9">
    <source>
        <dbReference type="Google" id="ProtNLM"/>
    </source>
</evidence>
<dbReference type="InterPro" id="IPR001501">
    <property type="entry name" value="Ni-dep_hyd_lsu"/>
</dbReference>
<dbReference type="Gene3D" id="1.10.645.10">
    <property type="entry name" value="Cytochrome-c3 Hydrogenase, chain B"/>
    <property type="match status" value="1"/>
</dbReference>
<reference evidence="7 8" key="1">
    <citation type="journal article" date="2016" name="Nat. Microbiol.">
        <title>Genomic inference of the metabolism of cosmopolitan subsurface Archaea, Hadesarchaea.</title>
        <authorList>
            <person name="Baker B.J."/>
            <person name="Saw J.H."/>
            <person name="Lind A.E."/>
            <person name="Lazar C.S."/>
            <person name="Hinrichs K.-U."/>
            <person name="Teske A.P."/>
            <person name="Ettema T.J."/>
        </authorList>
    </citation>
    <scope>NUCLEOTIDE SEQUENCE [LARGE SCALE GENOMIC DNA]</scope>
</reference>
<dbReference type="GO" id="GO:0016151">
    <property type="term" value="F:nickel cation binding"/>
    <property type="evidence" value="ECO:0007669"/>
    <property type="project" value="InterPro"/>
</dbReference>
<dbReference type="PANTHER" id="PTHR43600">
    <property type="entry name" value="COENZYME F420 HYDROGENASE, SUBUNIT ALPHA"/>
    <property type="match status" value="1"/>
</dbReference>
<keyword evidence="6" id="KW-0408">Iron</keyword>
<evidence type="ECO:0000256" key="3">
    <source>
        <dbReference type="ARBA" id="ARBA00022596"/>
    </source>
</evidence>
<dbReference type="AlphaFoldDB" id="A0A147JXK3"/>
<evidence type="ECO:0000256" key="4">
    <source>
        <dbReference type="ARBA" id="ARBA00022723"/>
    </source>
</evidence>
<feature type="binding site" evidence="6">
    <location>
        <position position="46"/>
    </location>
    <ligand>
        <name>Mg(2+)</name>
        <dbReference type="ChEBI" id="CHEBI:18420"/>
    </ligand>
</feature>
<accession>A0A147JXK3</accession>
<evidence type="ECO:0000256" key="5">
    <source>
        <dbReference type="ARBA" id="ARBA00023002"/>
    </source>
</evidence>
<dbReference type="Proteomes" id="UP000074294">
    <property type="component" value="Unassembled WGS sequence"/>
</dbReference>
<proteinExistence type="inferred from homology"/>
<feature type="binding site" evidence="6">
    <location>
        <position position="68"/>
    </location>
    <ligand>
        <name>Fe cation</name>
        <dbReference type="ChEBI" id="CHEBI:24875"/>
    </ligand>
</feature>
<comment type="caution">
    <text evidence="7">The sequence shown here is derived from an EMBL/GenBank/DDBJ whole genome shotgun (WGS) entry which is preliminary data.</text>
</comment>
<name>A0A147JXK3_HADYE</name>
<feature type="binding site" evidence="6">
    <location>
        <position position="65"/>
    </location>
    <ligand>
        <name>Ni(2+)</name>
        <dbReference type="ChEBI" id="CHEBI:49786"/>
    </ligand>
</feature>
<keyword evidence="3 6" id="KW-0533">Nickel</keyword>
<evidence type="ECO:0000256" key="2">
    <source>
        <dbReference type="ARBA" id="ARBA00009292"/>
    </source>
</evidence>
<evidence type="ECO:0000313" key="7">
    <source>
        <dbReference type="EMBL" id="KUO41221.1"/>
    </source>
</evidence>
<evidence type="ECO:0000256" key="6">
    <source>
        <dbReference type="PIRSR" id="PIRSR601501-1"/>
    </source>
</evidence>
<evidence type="ECO:0000313" key="8">
    <source>
        <dbReference type="Proteomes" id="UP000074294"/>
    </source>
</evidence>
<keyword evidence="5" id="KW-0560">Oxidoreductase</keyword>
<dbReference type="PANTHER" id="PTHR43600:SF2">
    <property type="entry name" value="F420-NON-REDUCING HYDROGENASE VHU SUBUNIT A"/>
    <property type="match status" value="1"/>
</dbReference>
<keyword evidence="6" id="KW-0460">Magnesium</keyword>
<organism evidence="7 8">
    <name type="scientific">Hadarchaeum yellowstonense</name>
    <dbReference type="NCBI Taxonomy" id="1776334"/>
    <lineage>
        <taxon>Archaea</taxon>
        <taxon>Methanobacteriati</taxon>
        <taxon>Candidatus Hadarchaeota</taxon>
        <taxon>Candidatus Hadarchaeia</taxon>
        <taxon>Candidatus Hadarchaeales</taxon>
        <taxon>Candidatus Hadarchaeaceae</taxon>
        <taxon>Candidatus Hadarchaeum</taxon>
    </lineage>
</organism>
<dbReference type="EMBL" id="LQMQ01000026">
    <property type="protein sequence ID" value="KUO41221.1"/>
    <property type="molecule type" value="Genomic_DNA"/>
</dbReference>
<keyword evidence="4 6" id="KW-0479">Metal-binding</keyword>
<dbReference type="InterPro" id="IPR029014">
    <property type="entry name" value="NiFe-Hase_large"/>
</dbReference>
<dbReference type="InterPro" id="IPR018194">
    <property type="entry name" value="Ni-dep_hyd_lsu_Ni_BS"/>
</dbReference>
<dbReference type="STRING" id="1776334.APZ16_06155"/>
<sequence length="443" mass="49865">MTGKDLNIYVHHVTRVEGHGNILVDVKNGELKEVKLEIIESPRFFEAMLVGRRFPEAVHIASRICGICSISHTAASIKAIEDALDIKPTWQTETLRKILMEAEILDSHALHSFFLAVPDFFGLPSVIPMASTNPDVVKTAINFKKLAHEICDVMVGRHTHPISMVVDGFTNLVTEEQMAELLKKIKAALKNDVPKMLEFFSRIKFPDFERKANYTCLVNPEMYPFYDGMIKSSEAGVYRHRDYRQKIVERVVDHSTAKHAFGPVKPYMVGALARFNTNYKQLMPGAQEAAKMLGLEAPSYNPYHITLAQVVEIVHCLESMSRLIEQLLSRGIRDERVERPPLAGWSARLPPAKKSWGVGVVEAPRGLLIHEYRINGNGTIDAANCIIPTAQNLANIEADMRELVPQILDRSKEEITQLLEMLVRSYDPCISCSAHLLKVDFVE</sequence>
<dbReference type="PROSITE" id="PS00508">
    <property type="entry name" value="NI_HGENASE_L_2"/>
    <property type="match status" value="1"/>
</dbReference>
<comment type="cofactor">
    <cofactor evidence="6">
        <name>Fe cation</name>
        <dbReference type="ChEBI" id="CHEBI:24875"/>
    </cofactor>
</comment>
<dbReference type="SUPFAM" id="SSF56762">
    <property type="entry name" value="HydB/Nqo4-like"/>
    <property type="match status" value="1"/>
</dbReference>